<proteinExistence type="predicted"/>
<dbReference type="AlphaFoldDB" id="A0A1M6L8N6"/>
<evidence type="ECO:0000313" key="3">
    <source>
        <dbReference type="Proteomes" id="UP000183952"/>
    </source>
</evidence>
<keyword evidence="3" id="KW-1185">Reference proteome</keyword>
<gene>
    <name evidence="2" type="ORF">SAMN02745248_00668</name>
</gene>
<evidence type="ECO:0000313" key="2">
    <source>
        <dbReference type="EMBL" id="SHJ67608.1"/>
    </source>
</evidence>
<accession>A0A1M6L8N6</accession>
<name>A0A1M6L8N6_9CLOT</name>
<keyword evidence="1" id="KW-1133">Transmembrane helix</keyword>
<feature type="transmembrane region" description="Helical" evidence="1">
    <location>
        <begin position="9"/>
        <end position="27"/>
    </location>
</feature>
<protein>
    <submittedName>
        <fullName evidence="2">Uncharacterized protein</fullName>
    </submittedName>
</protein>
<dbReference type="STRING" id="1121331.SAMN02745248_00668"/>
<sequence>MNIVRDKKFLLGLGLGIVLTTIIMFTSKYQIKISDAEVEKRALKLGMTYENNKRVNVGDEK</sequence>
<reference evidence="2 3" key="1">
    <citation type="submission" date="2016-11" db="EMBL/GenBank/DDBJ databases">
        <authorList>
            <person name="Jaros S."/>
            <person name="Januszkiewicz K."/>
            <person name="Wedrychowicz H."/>
        </authorList>
    </citation>
    <scope>NUCLEOTIDE SEQUENCE [LARGE SCALE GENOMIC DNA]</scope>
    <source>
        <strain evidence="2 3">DSM 3090</strain>
    </source>
</reference>
<dbReference type="EMBL" id="FRAD01000005">
    <property type="protein sequence ID" value="SHJ67608.1"/>
    <property type="molecule type" value="Genomic_DNA"/>
</dbReference>
<dbReference type="Proteomes" id="UP000183952">
    <property type="component" value="Unassembled WGS sequence"/>
</dbReference>
<keyword evidence="1" id="KW-0812">Transmembrane</keyword>
<organism evidence="2 3">
    <name type="scientific">Hathewaya proteolytica DSM 3090</name>
    <dbReference type="NCBI Taxonomy" id="1121331"/>
    <lineage>
        <taxon>Bacteria</taxon>
        <taxon>Bacillati</taxon>
        <taxon>Bacillota</taxon>
        <taxon>Clostridia</taxon>
        <taxon>Eubacteriales</taxon>
        <taxon>Clostridiaceae</taxon>
        <taxon>Hathewaya</taxon>
    </lineage>
</organism>
<keyword evidence="1" id="KW-0472">Membrane</keyword>
<evidence type="ECO:0000256" key="1">
    <source>
        <dbReference type="SAM" id="Phobius"/>
    </source>
</evidence>